<dbReference type="Pfam" id="PF08245">
    <property type="entry name" value="Mur_ligase_M"/>
    <property type="match status" value="1"/>
</dbReference>
<comment type="PTM">
    <text evidence="7">Carboxylation is probably crucial for Mg(2+) binding and, consequently, for the gamma-phosphate positioning of ATP.</text>
</comment>
<evidence type="ECO:0000256" key="4">
    <source>
        <dbReference type="ARBA" id="ARBA00022984"/>
    </source>
</evidence>
<dbReference type="Gene3D" id="3.40.1390.10">
    <property type="entry name" value="MurE/MurF, N-terminal domain"/>
    <property type="match status" value="1"/>
</dbReference>
<dbReference type="Gene3D" id="3.40.1190.10">
    <property type="entry name" value="Mur-like, catalytic domain"/>
    <property type="match status" value="1"/>
</dbReference>
<feature type="binding site" evidence="7">
    <location>
        <begin position="145"/>
        <end position="151"/>
    </location>
    <ligand>
        <name>ATP</name>
        <dbReference type="ChEBI" id="CHEBI:30616"/>
    </ligand>
</feature>
<comment type="caution">
    <text evidence="7">Lacks conserved residue(s) required for the propagation of feature annotation.</text>
</comment>
<dbReference type="Proteomes" id="UP000196230">
    <property type="component" value="Unassembled WGS sequence"/>
</dbReference>
<dbReference type="InterPro" id="IPR000713">
    <property type="entry name" value="Mur_ligase_N"/>
</dbReference>
<keyword evidence="7" id="KW-0963">Cytoplasm</keyword>
<dbReference type="GO" id="GO:0008360">
    <property type="term" value="P:regulation of cell shape"/>
    <property type="evidence" value="ECO:0007669"/>
    <property type="project" value="UniProtKB-KW"/>
</dbReference>
<dbReference type="Pfam" id="PF02875">
    <property type="entry name" value="Mur_ligase_C"/>
    <property type="match status" value="1"/>
</dbReference>
<dbReference type="Pfam" id="PF01225">
    <property type="entry name" value="Mur_ligase"/>
    <property type="match status" value="1"/>
</dbReference>
<evidence type="ECO:0000313" key="13">
    <source>
        <dbReference type="Proteomes" id="UP000196230"/>
    </source>
</evidence>
<dbReference type="GO" id="GO:0005737">
    <property type="term" value="C:cytoplasm"/>
    <property type="evidence" value="ECO:0007669"/>
    <property type="project" value="UniProtKB-SubCell"/>
</dbReference>
<dbReference type="PANTHER" id="PTHR23135">
    <property type="entry name" value="MUR LIGASE FAMILY MEMBER"/>
    <property type="match status" value="1"/>
</dbReference>
<keyword evidence="6 7" id="KW-0961">Cell wall biogenesis/degradation</keyword>
<evidence type="ECO:0000259" key="9">
    <source>
        <dbReference type="Pfam" id="PF01225"/>
    </source>
</evidence>
<evidence type="ECO:0000256" key="7">
    <source>
        <dbReference type="HAMAP-Rule" id="MF_00208"/>
    </source>
</evidence>
<dbReference type="SUPFAM" id="SSF53244">
    <property type="entry name" value="MurD-like peptide ligases, peptide-binding domain"/>
    <property type="match status" value="1"/>
</dbReference>
<evidence type="ECO:0000256" key="2">
    <source>
        <dbReference type="ARBA" id="ARBA00022618"/>
    </source>
</evidence>
<dbReference type="InterPro" id="IPR013221">
    <property type="entry name" value="Mur_ligase_cen"/>
</dbReference>
<keyword evidence="7" id="KW-0067">ATP-binding</keyword>
<comment type="subcellular location">
    <subcellularLocation>
        <location evidence="7 8">Cytoplasm</location>
    </subcellularLocation>
</comment>
<feature type="domain" description="Mur ligase N-terminal catalytic" evidence="9">
    <location>
        <begin position="52"/>
        <end position="98"/>
    </location>
</feature>
<feature type="binding site" evidence="7">
    <location>
        <begin position="187"/>
        <end position="188"/>
    </location>
    <ligand>
        <name>UDP-N-acetyl-alpha-D-muramoyl-L-alanyl-D-glutamate</name>
        <dbReference type="ChEBI" id="CHEBI:83900"/>
    </ligand>
</feature>
<name>A0A1R4J6T7_9MICC</name>
<dbReference type="NCBIfam" id="TIGR01085">
    <property type="entry name" value="murE"/>
    <property type="match status" value="1"/>
</dbReference>
<evidence type="ECO:0000256" key="8">
    <source>
        <dbReference type="RuleBase" id="RU004135"/>
    </source>
</evidence>
<evidence type="ECO:0000259" key="10">
    <source>
        <dbReference type="Pfam" id="PF02875"/>
    </source>
</evidence>
<feature type="domain" description="Mur ligase central" evidence="11">
    <location>
        <begin position="143"/>
        <end position="362"/>
    </location>
</feature>
<proteinExistence type="inferred from homology"/>
<dbReference type="AlphaFoldDB" id="A0A1R4J6T7"/>
<dbReference type="GO" id="GO:0051301">
    <property type="term" value="P:cell division"/>
    <property type="evidence" value="ECO:0007669"/>
    <property type="project" value="UniProtKB-KW"/>
</dbReference>
<evidence type="ECO:0000313" key="12">
    <source>
        <dbReference type="EMBL" id="SJN27777.1"/>
    </source>
</evidence>
<comment type="pathway">
    <text evidence="7 8">Cell wall biogenesis; peptidoglycan biosynthesis.</text>
</comment>
<dbReference type="GO" id="GO:0071555">
    <property type="term" value="P:cell wall organization"/>
    <property type="evidence" value="ECO:0007669"/>
    <property type="project" value="UniProtKB-KW"/>
</dbReference>
<gene>
    <name evidence="7" type="primary">murE</name>
    <name evidence="12" type="ORF">FM125_06820</name>
</gene>
<dbReference type="HAMAP" id="MF_00208">
    <property type="entry name" value="MurE"/>
    <property type="match status" value="1"/>
</dbReference>
<keyword evidence="5 7" id="KW-0131">Cell cycle</keyword>
<keyword evidence="7" id="KW-0547">Nucleotide-binding</keyword>
<dbReference type="SUPFAM" id="SSF63418">
    <property type="entry name" value="MurE/MurF N-terminal domain"/>
    <property type="match status" value="1"/>
</dbReference>
<dbReference type="InterPro" id="IPR036615">
    <property type="entry name" value="Mur_ligase_C_dom_sf"/>
</dbReference>
<dbReference type="GO" id="GO:0005524">
    <property type="term" value="F:ATP binding"/>
    <property type="evidence" value="ECO:0007669"/>
    <property type="project" value="UniProtKB-UniRule"/>
</dbReference>
<feature type="binding site" evidence="7">
    <location>
        <position position="58"/>
    </location>
    <ligand>
        <name>UDP-N-acetyl-alpha-D-muramoyl-L-alanyl-D-glutamate</name>
        <dbReference type="ChEBI" id="CHEBI:83900"/>
    </ligand>
</feature>
<dbReference type="InterPro" id="IPR004101">
    <property type="entry name" value="Mur_ligase_C"/>
</dbReference>
<feature type="binding site" evidence="7">
    <location>
        <position position="222"/>
    </location>
    <ligand>
        <name>UDP-N-acetyl-alpha-D-muramoyl-L-alanyl-D-glutamate</name>
        <dbReference type="ChEBI" id="CHEBI:83900"/>
    </ligand>
</feature>
<feature type="binding site" evidence="7">
    <location>
        <position position="214"/>
    </location>
    <ligand>
        <name>UDP-N-acetyl-alpha-D-muramoyl-L-alanyl-D-glutamate</name>
        <dbReference type="ChEBI" id="CHEBI:83900"/>
    </ligand>
</feature>
<keyword evidence="7" id="KW-0460">Magnesium</keyword>
<dbReference type="Gene3D" id="3.90.190.20">
    <property type="entry name" value="Mur ligase, C-terminal domain"/>
    <property type="match status" value="1"/>
</dbReference>
<protein>
    <recommendedName>
        <fullName evidence="7">UDP-N-acetylmuramyl-tripeptide synthetase</fullName>
        <ecNumber evidence="7">6.3.2.-</ecNumber>
    </recommendedName>
    <alternativeName>
        <fullName evidence="7">UDP-MurNAc-tripeptide synthetase</fullName>
    </alternativeName>
</protein>
<feature type="domain" description="Mur ligase C-terminal" evidence="10">
    <location>
        <begin position="394"/>
        <end position="533"/>
    </location>
</feature>
<dbReference type="EMBL" id="FUKP01000045">
    <property type="protein sequence ID" value="SJN27777.1"/>
    <property type="molecule type" value="Genomic_DNA"/>
</dbReference>
<comment type="function">
    <text evidence="7">Catalyzes the addition of an amino acid to the nucleotide precursor UDP-N-acetylmuramoyl-L-alanyl-D-glutamate (UMAG) in the biosynthesis of bacterial cell-wall peptidoglycan.</text>
</comment>
<accession>A0A1R4J6T7</accession>
<dbReference type="SUPFAM" id="SSF53623">
    <property type="entry name" value="MurD-like peptide ligases, catalytic domain"/>
    <property type="match status" value="1"/>
</dbReference>
<reference evidence="12 13" key="1">
    <citation type="submission" date="2017-02" db="EMBL/GenBank/DDBJ databases">
        <authorList>
            <person name="Peterson S.W."/>
        </authorList>
    </citation>
    <scope>NUCLEOTIDE SEQUENCE [LARGE SCALE GENOMIC DNA]</scope>
    <source>
        <strain evidence="12 13">2B3F</strain>
    </source>
</reference>
<keyword evidence="3 7" id="KW-0133">Cell shape</keyword>
<dbReference type="PANTHER" id="PTHR23135:SF4">
    <property type="entry name" value="UDP-N-ACETYLMURAMOYL-L-ALANYL-D-GLUTAMATE--2,6-DIAMINOPIMELATE LIGASE MURE HOMOLOG, CHLOROPLASTIC"/>
    <property type="match status" value="1"/>
</dbReference>
<feature type="binding site" evidence="7">
    <location>
        <position position="56"/>
    </location>
    <ligand>
        <name>UDP-N-acetyl-alpha-D-muramoyl-L-alanyl-D-glutamate</name>
        <dbReference type="ChEBI" id="CHEBI:83900"/>
    </ligand>
</feature>
<sequence length="573" mass="59354">MTESSTLTPAEQDRAFRPDRVDGVAWSTLVEVLHGAGIEAVESGTAPRGRVTGACLNSRVVQPGDLYVALPGARVHGASFATEAVAAGAVGVLTDAEGAALVAEQGLADLAVLKTGTPRTAAGAAAAAVYGEGLDAGPRLIGVTGTNGKTTTSFLACSLLEAIGRRTGVIGTILTRAAERTVPSSLTTPESTQLHALMALMRQEDVDTAVMEVSSHAVSFERIAGLRYAVAGFTNLTQDHLDLHGSMEEYFEAKLGLFDAARTGRAVIVLDGGEGPEWGVAMAERSGAPTTTLALGPAASLPGALAARHPDVVPDWELTALTPDGLGHRFELTEAATGRVLKASVGLPGRFNAANAALAALMVLEALGEETFELLQDVLDVPAGAGPFAAAVPGRMEVVGREPDGVVDFAHNPDGMVQALESLTQARAATGRDGRTILVFGATGERDTTKRPLMGRIAARYADVVIVSDDDPHGEDPAGIRAQVLEGVRAEAAEQAEQGRTVEVHESAPRAEAIRLAAALAADEDSILLAGRGHETVQDVAGVDVELDDRVELRAALADRREGRLTDLSSRAR</sequence>
<feature type="modified residue" description="N6-carboxylysine" evidence="7">
    <location>
        <position position="254"/>
    </location>
</feature>
<keyword evidence="2 7" id="KW-0132">Cell division</keyword>
<evidence type="ECO:0000256" key="5">
    <source>
        <dbReference type="ARBA" id="ARBA00023306"/>
    </source>
</evidence>
<dbReference type="UniPathway" id="UPA00219"/>
<keyword evidence="7 12" id="KW-0436">Ligase</keyword>
<evidence type="ECO:0000256" key="3">
    <source>
        <dbReference type="ARBA" id="ARBA00022960"/>
    </source>
</evidence>
<dbReference type="EC" id="6.3.2.-" evidence="7"/>
<dbReference type="InterPro" id="IPR036565">
    <property type="entry name" value="Mur-like_cat_sf"/>
</dbReference>
<comment type="cofactor">
    <cofactor evidence="7">
        <name>Mg(2+)</name>
        <dbReference type="ChEBI" id="CHEBI:18420"/>
    </cofactor>
</comment>
<dbReference type="RefSeq" id="WP_087134068.1">
    <property type="nucleotide sequence ID" value="NZ_FUKP01000045.1"/>
</dbReference>
<dbReference type="GO" id="GO:0016881">
    <property type="term" value="F:acid-amino acid ligase activity"/>
    <property type="evidence" value="ECO:0007669"/>
    <property type="project" value="UniProtKB-UniRule"/>
</dbReference>
<evidence type="ECO:0000256" key="1">
    <source>
        <dbReference type="ARBA" id="ARBA00005898"/>
    </source>
</evidence>
<evidence type="ECO:0000256" key="6">
    <source>
        <dbReference type="ARBA" id="ARBA00023316"/>
    </source>
</evidence>
<dbReference type="GO" id="GO:0000287">
    <property type="term" value="F:magnesium ion binding"/>
    <property type="evidence" value="ECO:0007669"/>
    <property type="project" value="UniProtKB-UniRule"/>
</dbReference>
<comment type="similarity">
    <text evidence="1 7">Belongs to the MurCDEF family. MurE subfamily.</text>
</comment>
<keyword evidence="4 7" id="KW-0573">Peptidoglycan synthesis</keyword>
<dbReference type="InterPro" id="IPR035911">
    <property type="entry name" value="MurE/MurF_N"/>
</dbReference>
<evidence type="ECO:0000259" key="11">
    <source>
        <dbReference type="Pfam" id="PF08245"/>
    </source>
</evidence>
<dbReference type="InterPro" id="IPR005761">
    <property type="entry name" value="UDP-N-AcMur-Glu-dNH2Pim_ligase"/>
</dbReference>
<dbReference type="GO" id="GO:0009252">
    <property type="term" value="P:peptidoglycan biosynthetic process"/>
    <property type="evidence" value="ECO:0007669"/>
    <property type="project" value="UniProtKB-UniRule"/>
</dbReference>
<organism evidence="12 13">
    <name type="scientific">Micrococcus lylae</name>
    <dbReference type="NCBI Taxonomy" id="1273"/>
    <lineage>
        <taxon>Bacteria</taxon>
        <taxon>Bacillati</taxon>
        <taxon>Actinomycetota</taxon>
        <taxon>Actinomycetes</taxon>
        <taxon>Micrococcales</taxon>
        <taxon>Micrococcaceae</taxon>
        <taxon>Micrococcus</taxon>
    </lineage>
</organism>